<dbReference type="OrthoDB" id="4941510at2759"/>
<feature type="compositionally biased region" description="Gly residues" evidence="1">
    <location>
        <begin position="72"/>
        <end position="81"/>
    </location>
</feature>
<reference evidence="6" key="2">
    <citation type="submission" date="2018-12" db="EMBL/GenBank/DDBJ databases">
        <title>The complete genome of Metarhizium rileyi, a key fungal pathogen of Lepidoptera.</title>
        <authorList>
            <person name="Binneck E."/>
            <person name="Lastra C.C.L."/>
            <person name="Sosa-Gomez D.R."/>
        </authorList>
    </citation>
    <scope>NUCLEOTIDE SEQUENCE [LARGE SCALE GENOMIC DNA]</scope>
    <source>
        <strain evidence="6">Cep018-CH2</strain>
    </source>
</reference>
<dbReference type="AlphaFoldDB" id="A0A166X8H5"/>
<accession>A0A5C6G5W1</accession>
<sequence length="132" mass="13409">MKSSFVAVVLSFFAGAALALPAGAPTATLDDRQMKVARILHNNKDALGLTKDETAKFDRFMAGTHKRSPQGILGGLTGSLSGGNQDPDQELEDPAADAVPSGTPTDGAPESEPSTPPKEGGILGGSLLPGVL</sequence>
<gene>
    <name evidence="4" type="ORF">ED733_001733</name>
    <name evidence="3" type="ORF">NOR_07921</name>
</gene>
<evidence type="ECO:0000313" key="4">
    <source>
        <dbReference type="EMBL" id="TWU71236.1"/>
    </source>
</evidence>
<comment type="caution">
    <text evidence="3">The sequence shown here is derived from an EMBL/GenBank/DDBJ whole genome shotgun (WGS) entry which is preliminary data.</text>
</comment>
<keyword evidence="2" id="KW-0732">Signal</keyword>
<evidence type="ECO:0000256" key="1">
    <source>
        <dbReference type="SAM" id="MobiDB-lite"/>
    </source>
</evidence>
<reference evidence="3 5" key="1">
    <citation type="journal article" date="2016" name="Genome Biol. Evol.">
        <title>Divergent and convergent evolution of fungal pathogenicity.</title>
        <authorList>
            <person name="Shang Y."/>
            <person name="Xiao G."/>
            <person name="Zheng P."/>
            <person name="Cen K."/>
            <person name="Zhan S."/>
            <person name="Wang C."/>
        </authorList>
    </citation>
    <scope>NUCLEOTIDE SEQUENCE [LARGE SCALE GENOMIC DNA]</scope>
    <source>
        <strain evidence="3 5">RCEF 4871</strain>
    </source>
</reference>
<feature type="signal peptide" evidence="2">
    <location>
        <begin position="1"/>
        <end position="19"/>
    </location>
</feature>
<evidence type="ECO:0000313" key="5">
    <source>
        <dbReference type="Proteomes" id="UP000243498"/>
    </source>
</evidence>
<evidence type="ECO:0000256" key="2">
    <source>
        <dbReference type="SAM" id="SignalP"/>
    </source>
</evidence>
<keyword evidence="5" id="KW-1185">Reference proteome</keyword>
<proteinExistence type="predicted"/>
<dbReference type="EMBL" id="AZHC01000041">
    <property type="protein sequence ID" value="OAA35536.1"/>
    <property type="molecule type" value="Genomic_DNA"/>
</dbReference>
<protein>
    <submittedName>
        <fullName evidence="3">Uncharacterized protein</fullName>
    </submittedName>
</protein>
<feature type="region of interest" description="Disordered" evidence="1">
    <location>
        <begin position="61"/>
        <end position="132"/>
    </location>
</feature>
<dbReference type="EMBL" id="SBHS01000049">
    <property type="protein sequence ID" value="TWU71236.1"/>
    <property type="molecule type" value="Genomic_DNA"/>
</dbReference>
<name>A0A166X8H5_METRR</name>
<organism evidence="3 5">
    <name type="scientific">Metarhizium rileyi (strain RCEF 4871)</name>
    <name type="common">Nomuraea rileyi</name>
    <dbReference type="NCBI Taxonomy" id="1649241"/>
    <lineage>
        <taxon>Eukaryota</taxon>
        <taxon>Fungi</taxon>
        <taxon>Dikarya</taxon>
        <taxon>Ascomycota</taxon>
        <taxon>Pezizomycotina</taxon>
        <taxon>Sordariomycetes</taxon>
        <taxon>Hypocreomycetidae</taxon>
        <taxon>Hypocreales</taxon>
        <taxon>Clavicipitaceae</taxon>
        <taxon>Metarhizium</taxon>
    </lineage>
</organism>
<reference evidence="4" key="3">
    <citation type="journal article" date="2019" name="Microbiol. Resour. Announc.">
        <title>Genome Sequence of Metarhizium rileyi, a Microbial Control Agent for Lepidoptera.</title>
        <authorList>
            <person name="Binneck E."/>
            <person name="Lastra C.C.L."/>
            <person name="Sosa-Gomez D.R."/>
        </authorList>
    </citation>
    <scope>NUCLEOTIDE SEQUENCE</scope>
    <source>
        <strain evidence="4">Cep018-CH2</strain>
    </source>
</reference>
<dbReference type="Proteomes" id="UP000243498">
    <property type="component" value="Unassembled WGS sequence"/>
</dbReference>
<feature type="chain" id="PRO_5007882234" evidence="2">
    <location>
        <begin position="20"/>
        <end position="132"/>
    </location>
</feature>
<dbReference type="Proteomes" id="UP000317257">
    <property type="component" value="Unassembled WGS sequence"/>
</dbReference>
<evidence type="ECO:0000313" key="6">
    <source>
        <dbReference type="Proteomes" id="UP000317257"/>
    </source>
</evidence>
<evidence type="ECO:0000313" key="3">
    <source>
        <dbReference type="EMBL" id="OAA35536.1"/>
    </source>
</evidence>
<dbReference type="STRING" id="1081105.A0A166X8H5"/>
<dbReference type="OMA" id="RFMAGTH"/>
<accession>A0A166X8H5</accession>